<name>A0A914ASW1_PATMI</name>
<evidence type="ECO:0000256" key="6">
    <source>
        <dbReference type="ARBA" id="ARBA00023136"/>
    </source>
</evidence>
<feature type="compositionally biased region" description="Basic and acidic residues" evidence="8">
    <location>
        <begin position="384"/>
        <end position="399"/>
    </location>
</feature>
<dbReference type="EnsemblMetazoa" id="XM_038211217.1">
    <property type="protein sequence ID" value="XP_038067145.1"/>
    <property type="gene ID" value="LOC119737115"/>
</dbReference>
<dbReference type="OMA" id="LAHYDYP"/>
<feature type="compositionally biased region" description="Low complexity" evidence="8">
    <location>
        <begin position="418"/>
        <end position="429"/>
    </location>
</feature>
<feature type="chain" id="PRO_5037643166" description="Ig-like domain-containing protein" evidence="10">
    <location>
        <begin position="21"/>
        <end position="495"/>
    </location>
</feature>
<dbReference type="PROSITE" id="PS50835">
    <property type="entry name" value="IG_LIKE"/>
    <property type="match status" value="3"/>
</dbReference>
<evidence type="ECO:0000256" key="3">
    <source>
        <dbReference type="ARBA" id="ARBA00022734"/>
    </source>
</evidence>
<dbReference type="GO" id="GO:0007155">
    <property type="term" value="P:cell adhesion"/>
    <property type="evidence" value="ECO:0007669"/>
    <property type="project" value="UniProtKB-KW"/>
</dbReference>
<evidence type="ECO:0000256" key="9">
    <source>
        <dbReference type="SAM" id="Phobius"/>
    </source>
</evidence>
<feature type="signal peptide" evidence="10">
    <location>
        <begin position="1"/>
        <end position="20"/>
    </location>
</feature>
<dbReference type="Proteomes" id="UP000887568">
    <property type="component" value="Unplaced"/>
</dbReference>
<feature type="region of interest" description="Disordered" evidence="8">
    <location>
        <begin position="380"/>
        <end position="430"/>
    </location>
</feature>
<evidence type="ECO:0000256" key="1">
    <source>
        <dbReference type="ARBA" id="ARBA00004167"/>
    </source>
</evidence>
<dbReference type="AlphaFoldDB" id="A0A914ASW1"/>
<evidence type="ECO:0000313" key="12">
    <source>
        <dbReference type="EnsemblMetazoa" id="XP_038067145.1"/>
    </source>
</evidence>
<feature type="domain" description="Ig-like" evidence="11">
    <location>
        <begin position="243"/>
        <end position="332"/>
    </location>
</feature>
<evidence type="ECO:0000256" key="2">
    <source>
        <dbReference type="ARBA" id="ARBA00022692"/>
    </source>
</evidence>
<dbReference type="InterPro" id="IPR007110">
    <property type="entry name" value="Ig-like_dom"/>
</dbReference>
<dbReference type="Gene3D" id="2.60.40.10">
    <property type="entry name" value="Immunoglobulins"/>
    <property type="match status" value="2"/>
</dbReference>
<dbReference type="InterPro" id="IPR036179">
    <property type="entry name" value="Ig-like_dom_sf"/>
</dbReference>
<evidence type="ECO:0000256" key="8">
    <source>
        <dbReference type="SAM" id="MobiDB-lite"/>
    </source>
</evidence>
<keyword evidence="4" id="KW-0130">Cell adhesion</keyword>
<dbReference type="GO" id="GO:0030246">
    <property type="term" value="F:carbohydrate binding"/>
    <property type="evidence" value="ECO:0007669"/>
    <property type="project" value="UniProtKB-KW"/>
</dbReference>
<feature type="domain" description="Ig-like" evidence="11">
    <location>
        <begin position="19"/>
        <end position="110"/>
    </location>
</feature>
<evidence type="ECO:0000256" key="5">
    <source>
        <dbReference type="ARBA" id="ARBA00022989"/>
    </source>
</evidence>
<keyword evidence="10" id="KW-0732">Signal</keyword>
<dbReference type="GO" id="GO:0005886">
    <property type="term" value="C:plasma membrane"/>
    <property type="evidence" value="ECO:0007669"/>
    <property type="project" value="TreeGrafter"/>
</dbReference>
<accession>A0A914ASW1</accession>
<reference evidence="12" key="1">
    <citation type="submission" date="2022-11" db="UniProtKB">
        <authorList>
            <consortium name="EnsemblMetazoa"/>
        </authorList>
    </citation>
    <scope>IDENTIFICATION</scope>
</reference>
<keyword evidence="3" id="KW-0430">Lectin</keyword>
<evidence type="ECO:0000256" key="10">
    <source>
        <dbReference type="SAM" id="SignalP"/>
    </source>
</evidence>
<sequence>MHKLIFICLMCWCCALQTTGLVVTLQKGPKNTSVTEGVTVTLDCIFHGLSPSFVYWYRHETAEVISLNSFISSDIEQDRQTRYKIIGNIFNYNSSLQMNDVKVTDSGTYSIYSDVSFRNQDHIATATLTVHPNKLGNSSSIPRCMLSAAPAQNTENGNLVNLTCLRNTDHDFEGSLTPELIWYRESPDDVISEPQRDQSMMSLYLHPEDNGVEFTCRLQYPQLGELGRTVGGECSMMPLRILPSSWIEPSGEVRVQENSDVIFSCNGTGIPAITAYQWRTHPELPLNRFELKNDGRVLRIKDLQKEDDALNVTCLAQIASGLTGDVSSAILKINGSNTTNMPNDMFNVPAVIIPILVVIVVMILLGIIWKYIQHKRKNTPVSKSSKDAAKSRSSPREEGGVPATPSPLPPRLAHYDYPSTPSSTHSSHSNKNYIYTDLDSNSHHEYLDLTGIGKNHHLNNENEYTDYLPTEGATAIATATQDLDADDYETFEIGN</sequence>
<comment type="similarity">
    <text evidence="7">Belongs to the immunoglobulin superfamily. SIGLEC (sialic acid binding Ig-like lectin) family.</text>
</comment>
<dbReference type="PANTHER" id="PTHR12035">
    <property type="entry name" value="SIALIC ACID BINDING IMMUNOGLOBULIN-LIKE LECTIN"/>
    <property type="match status" value="1"/>
</dbReference>
<keyword evidence="6 9" id="KW-0472">Membrane</keyword>
<evidence type="ECO:0000313" key="13">
    <source>
        <dbReference type="Proteomes" id="UP000887568"/>
    </source>
</evidence>
<comment type="subcellular location">
    <subcellularLocation>
        <location evidence="1">Membrane</location>
        <topology evidence="1">Single-pass membrane protein</topology>
    </subcellularLocation>
</comment>
<feature type="domain" description="Ig-like" evidence="11">
    <location>
        <begin position="142"/>
        <end position="219"/>
    </location>
</feature>
<feature type="transmembrane region" description="Helical" evidence="9">
    <location>
        <begin position="346"/>
        <end position="369"/>
    </location>
</feature>
<dbReference type="GO" id="GO:0033691">
    <property type="term" value="F:sialic acid binding"/>
    <property type="evidence" value="ECO:0007669"/>
    <property type="project" value="TreeGrafter"/>
</dbReference>
<evidence type="ECO:0000259" key="11">
    <source>
        <dbReference type="PROSITE" id="PS50835"/>
    </source>
</evidence>
<evidence type="ECO:0000256" key="4">
    <source>
        <dbReference type="ARBA" id="ARBA00022889"/>
    </source>
</evidence>
<dbReference type="InterPro" id="IPR013783">
    <property type="entry name" value="Ig-like_fold"/>
</dbReference>
<dbReference type="OrthoDB" id="6106100at2759"/>
<dbReference type="GeneID" id="119737115"/>
<dbReference type="InterPro" id="IPR003599">
    <property type="entry name" value="Ig_sub"/>
</dbReference>
<keyword evidence="5 9" id="KW-1133">Transmembrane helix</keyword>
<dbReference type="Pfam" id="PF07686">
    <property type="entry name" value="V-set"/>
    <property type="match status" value="1"/>
</dbReference>
<keyword evidence="13" id="KW-1185">Reference proteome</keyword>
<keyword evidence="2 9" id="KW-0812">Transmembrane</keyword>
<dbReference type="SMART" id="SM00409">
    <property type="entry name" value="IG"/>
    <property type="match status" value="2"/>
</dbReference>
<dbReference type="InterPro" id="IPR051036">
    <property type="entry name" value="SIGLEC"/>
</dbReference>
<organism evidence="12 13">
    <name type="scientific">Patiria miniata</name>
    <name type="common">Bat star</name>
    <name type="synonym">Asterina miniata</name>
    <dbReference type="NCBI Taxonomy" id="46514"/>
    <lineage>
        <taxon>Eukaryota</taxon>
        <taxon>Metazoa</taxon>
        <taxon>Echinodermata</taxon>
        <taxon>Eleutherozoa</taxon>
        <taxon>Asterozoa</taxon>
        <taxon>Asteroidea</taxon>
        <taxon>Valvatacea</taxon>
        <taxon>Valvatida</taxon>
        <taxon>Asterinidae</taxon>
        <taxon>Patiria</taxon>
    </lineage>
</organism>
<evidence type="ECO:0000256" key="7">
    <source>
        <dbReference type="ARBA" id="ARBA00038361"/>
    </source>
</evidence>
<dbReference type="RefSeq" id="XP_038067145.1">
    <property type="nucleotide sequence ID" value="XM_038211217.1"/>
</dbReference>
<dbReference type="PANTHER" id="PTHR12035:SF125">
    <property type="entry name" value="SIALIC ACID-BINDING IG-LIKE LECTIN 5"/>
    <property type="match status" value="1"/>
</dbReference>
<dbReference type="InterPro" id="IPR013106">
    <property type="entry name" value="Ig_V-set"/>
</dbReference>
<dbReference type="SUPFAM" id="SSF48726">
    <property type="entry name" value="Immunoglobulin"/>
    <property type="match status" value="2"/>
</dbReference>
<protein>
    <recommendedName>
        <fullName evidence="11">Ig-like domain-containing protein</fullName>
    </recommendedName>
</protein>
<proteinExistence type="inferred from homology"/>